<evidence type="ECO:0000313" key="2">
    <source>
        <dbReference type="EMBL" id="SDX70774.1"/>
    </source>
</evidence>
<accession>A0A1H3DYN2</accession>
<gene>
    <name evidence="2" type="ORF">SAMN05421504_103556</name>
</gene>
<evidence type="ECO:0000256" key="1">
    <source>
        <dbReference type="SAM" id="Phobius"/>
    </source>
</evidence>
<dbReference type="RefSeq" id="WP_176968645.1">
    <property type="nucleotide sequence ID" value="NZ_FNON01000003.1"/>
</dbReference>
<sequence>MAKPSTLQVRNAAVALVAAGIAVWNLIIGGPFLVTLFLGLGCVLALASIYLNRPGA</sequence>
<dbReference type="EMBL" id="FNON01000003">
    <property type="protein sequence ID" value="SDX70774.1"/>
    <property type="molecule type" value="Genomic_DNA"/>
</dbReference>
<name>A0A1H3DYN2_9PSEU</name>
<proteinExistence type="predicted"/>
<protein>
    <submittedName>
        <fullName evidence="2">Uncharacterized protein</fullName>
    </submittedName>
</protein>
<feature type="transmembrane region" description="Helical" evidence="1">
    <location>
        <begin position="34"/>
        <end position="51"/>
    </location>
</feature>
<evidence type="ECO:0000313" key="3">
    <source>
        <dbReference type="Proteomes" id="UP000199515"/>
    </source>
</evidence>
<keyword evidence="1" id="KW-1133">Transmembrane helix</keyword>
<dbReference type="Proteomes" id="UP000199515">
    <property type="component" value="Unassembled WGS sequence"/>
</dbReference>
<feature type="transmembrane region" description="Helical" evidence="1">
    <location>
        <begin position="12"/>
        <end position="28"/>
    </location>
</feature>
<keyword evidence="1" id="KW-0472">Membrane</keyword>
<keyword evidence="3" id="KW-1185">Reference proteome</keyword>
<organism evidence="2 3">
    <name type="scientific">Amycolatopsis xylanica</name>
    <dbReference type="NCBI Taxonomy" id="589385"/>
    <lineage>
        <taxon>Bacteria</taxon>
        <taxon>Bacillati</taxon>
        <taxon>Actinomycetota</taxon>
        <taxon>Actinomycetes</taxon>
        <taxon>Pseudonocardiales</taxon>
        <taxon>Pseudonocardiaceae</taxon>
        <taxon>Amycolatopsis</taxon>
    </lineage>
</organism>
<keyword evidence="1" id="KW-0812">Transmembrane</keyword>
<reference evidence="2 3" key="1">
    <citation type="submission" date="2016-10" db="EMBL/GenBank/DDBJ databases">
        <authorList>
            <person name="de Groot N.N."/>
        </authorList>
    </citation>
    <scope>NUCLEOTIDE SEQUENCE [LARGE SCALE GENOMIC DNA]</scope>
    <source>
        <strain evidence="2 3">CPCC 202699</strain>
    </source>
</reference>
<dbReference type="AlphaFoldDB" id="A0A1H3DYN2"/>